<dbReference type="GO" id="GO:0008233">
    <property type="term" value="F:peptidase activity"/>
    <property type="evidence" value="ECO:0007669"/>
    <property type="project" value="UniProtKB-KW"/>
</dbReference>
<evidence type="ECO:0000313" key="2">
    <source>
        <dbReference type="EMBL" id="QJA74319.1"/>
    </source>
</evidence>
<evidence type="ECO:0000313" key="1">
    <source>
        <dbReference type="EMBL" id="QJA57762.1"/>
    </source>
</evidence>
<dbReference type="EMBL" id="MT142089">
    <property type="protein sequence ID" value="QJA74319.1"/>
    <property type="molecule type" value="Genomic_DNA"/>
</dbReference>
<gene>
    <name evidence="2" type="ORF">MM415A02049_0015</name>
    <name evidence="1" type="ORF">MM415B01567_0002</name>
</gene>
<keyword evidence="1" id="KW-0378">Hydrolase</keyword>
<name>A0A6M3IMR1_9ZZZZ</name>
<dbReference type="GO" id="GO:0006508">
    <property type="term" value="P:proteolysis"/>
    <property type="evidence" value="ECO:0007669"/>
    <property type="project" value="UniProtKB-KW"/>
</dbReference>
<dbReference type="SUPFAM" id="SSF52096">
    <property type="entry name" value="ClpP/crotonase"/>
    <property type="match status" value="1"/>
</dbReference>
<organism evidence="1">
    <name type="scientific">viral metagenome</name>
    <dbReference type="NCBI Taxonomy" id="1070528"/>
    <lineage>
        <taxon>unclassified sequences</taxon>
        <taxon>metagenomes</taxon>
        <taxon>organismal metagenomes</taxon>
    </lineage>
</organism>
<accession>A0A6M3IMR1</accession>
<dbReference type="AlphaFoldDB" id="A0A6M3IMR1"/>
<reference evidence="1" key="1">
    <citation type="submission" date="2020-03" db="EMBL/GenBank/DDBJ databases">
        <title>The deep terrestrial virosphere.</title>
        <authorList>
            <person name="Holmfeldt K."/>
            <person name="Nilsson E."/>
            <person name="Simone D."/>
            <person name="Lopez-Fernandez M."/>
            <person name="Wu X."/>
            <person name="de Brujin I."/>
            <person name="Lundin D."/>
            <person name="Andersson A."/>
            <person name="Bertilsson S."/>
            <person name="Dopson M."/>
        </authorList>
    </citation>
    <scope>NUCLEOTIDE SEQUENCE</scope>
    <source>
        <strain evidence="2">MM415A02049</strain>
        <strain evidence="1">MM415B01567</strain>
    </source>
</reference>
<sequence length="254" mass="29501">MRLTQFIRITGLLFLVFLIVLVFSTPVLSEEKEKHKTISICPKTKIEKQENCFDCHTKPSFKLREAPPWEGWDYPKYVSFLFIDKKPVTAVIRICDIASDIVSDGLQYAKRHGVRHIIIEVDSWGGGLFEGWRISGYIREYMRMGYDIESRCYGKAFSAGFLIFVTPDKRLAARTAELMWHEAWTFEWQKISTKSTKEEELKVLRHLQDTANAFVASRTDKMTKQDVDKKIRHSEFWVNGEQAAELGFVTGFLD</sequence>
<dbReference type="Pfam" id="PF00574">
    <property type="entry name" value="CLP_protease"/>
    <property type="match status" value="1"/>
</dbReference>
<proteinExistence type="predicted"/>
<protein>
    <submittedName>
        <fullName evidence="1">Putative protease</fullName>
    </submittedName>
</protein>
<dbReference type="EMBL" id="MT141291">
    <property type="protein sequence ID" value="QJA57762.1"/>
    <property type="molecule type" value="Genomic_DNA"/>
</dbReference>
<dbReference type="InterPro" id="IPR029045">
    <property type="entry name" value="ClpP/crotonase-like_dom_sf"/>
</dbReference>
<dbReference type="InterPro" id="IPR023562">
    <property type="entry name" value="ClpP/TepA"/>
</dbReference>
<dbReference type="Gene3D" id="3.90.226.10">
    <property type="entry name" value="2-enoyl-CoA Hydratase, Chain A, domain 1"/>
    <property type="match status" value="1"/>
</dbReference>
<keyword evidence="1" id="KW-0645">Protease</keyword>